<comment type="similarity">
    <text evidence="1">Belongs to the nitroreductase family.</text>
</comment>
<dbReference type="PANTHER" id="PTHR43673">
    <property type="entry name" value="NAD(P)H NITROREDUCTASE YDGI-RELATED"/>
    <property type="match status" value="1"/>
</dbReference>
<evidence type="ECO:0000256" key="2">
    <source>
        <dbReference type="ARBA" id="ARBA00023002"/>
    </source>
</evidence>
<proteinExistence type="inferred from homology"/>
<dbReference type="Proteomes" id="UP001596289">
    <property type="component" value="Unassembled WGS sequence"/>
</dbReference>
<dbReference type="CDD" id="cd02136">
    <property type="entry name" value="PnbA_NfnB-like"/>
    <property type="match status" value="1"/>
</dbReference>
<dbReference type="PANTHER" id="PTHR43673:SF10">
    <property type="entry name" value="NADH DEHYDROGENASE_NAD(P)H NITROREDUCTASE XCC3605-RELATED"/>
    <property type="match status" value="1"/>
</dbReference>
<gene>
    <name evidence="4" type="ORF">ACFQGP_14930</name>
</gene>
<sequence>MDTEKAISARHSVRYFTDQIVSEQDLRELVTAAQQAPSWVNSQPEHIYIATGATLETVRQAQAKLDNADSNDQLEPSHSDLPVTAREKWSQEAQANMSQWSAGITTTLGQNGPHLMQQAAAKLYNAPAVVYLTLPSGYSSWSLYDLGAFGQTLILAAQNRHIDSMTAYQFVKYPNMLRQNLAIPENEQIISGIALGYADKGAAVNRITAQREALDQVLKISN</sequence>
<dbReference type="InterPro" id="IPR000415">
    <property type="entry name" value="Nitroreductase-like"/>
</dbReference>
<dbReference type="Pfam" id="PF00881">
    <property type="entry name" value="Nitroreductase"/>
    <property type="match status" value="1"/>
</dbReference>
<evidence type="ECO:0000313" key="5">
    <source>
        <dbReference type="Proteomes" id="UP001596289"/>
    </source>
</evidence>
<dbReference type="InterPro" id="IPR029479">
    <property type="entry name" value="Nitroreductase"/>
</dbReference>
<feature type="domain" description="Nitroreductase" evidence="3">
    <location>
        <begin position="7"/>
        <end position="197"/>
    </location>
</feature>
<dbReference type="Gene3D" id="3.40.109.10">
    <property type="entry name" value="NADH Oxidase"/>
    <property type="match status" value="1"/>
</dbReference>
<keyword evidence="5" id="KW-1185">Reference proteome</keyword>
<keyword evidence="2" id="KW-0560">Oxidoreductase</keyword>
<evidence type="ECO:0000256" key="1">
    <source>
        <dbReference type="ARBA" id="ARBA00007118"/>
    </source>
</evidence>
<dbReference type="SUPFAM" id="SSF55469">
    <property type="entry name" value="FMN-dependent nitroreductase-like"/>
    <property type="match status" value="1"/>
</dbReference>
<comment type="caution">
    <text evidence="4">The sequence shown here is derived from an EMBL/GenBank/DDBJ whole genome shotgun (WGS) entry which is preliminary data.</text>
</comment>
<reference evidence="5" key="1">
    <citation type="journal article" date="2019" name="Int. J. Syst. Evol. Microbiol.">
        <title>The Global Catalogue of Microorganisms (GCM) 10K type strain sequencing project: providing services to taxonomists for standard genome sequencing and annotation.</title>
        <authorList>
            <consortium name="The Broad Institute Genomics Platform"/>
            <consortium name="The Broad Institute Genome Sequencing Center for Infectious Disease"/>
            <person name="Wu L."/>
            <person name="Ma J."/>
        </authorList>
    </citation>
    <scope>NUCLEOTIDE SEQUENCE [LARGE SCALE GENOMIC DNA]</scope>
    <source>
        <strain evidence="5">CCM 8904</strain>
    </source>
</reference>
<dbReference type="RefSeq" id="WP_125551757.1">
    <property type="nucleotide sequence ID" value="NZ_JBHSSL010000118.1"/>
</dbReference>
<name>A0ABW1RJ74_9LACO</name>
<dbReference type="EMBL" id="JBHSSL010000118">
    <property type="protein sequence ID" value="MFC6171854.1"/>
    <property type="molecule type" value="Genomic_DNA"/>
</dbReference>
<protein>
    <submittedName>
        <fullName evidence="4">Nitroreductase</fullName>
    </submittedName>
</protein>
<organism evidence="4 5">
    <name type="scientific">Loigolactobacillus jiayinensis</name>
    <dbReference type="NCBI Taxonomy" id="2486016"/>
    <lineage>
        <taxon>Bacteria</taxon>
        <taxon>Bacillati</taxon>
        <taxon>Bacillota</taxon>
        <taxon>Bacilli</taxon>
        <taxon>Lactobacillales</taxon>
        <taxon>Lactobacillaceae</taxon>
        <taxon>Loigolactobacillus</taxon>
    </lineage>
</organism>
<accession>A0ABW1RJ74</accession>
<evidence type="ECO:0000259" key="3">
    <source>
        <dbReference type="Pfam" id="PF00881"/>
    </source>
</evidence>
<evidence type="ECO:0000313" key="4">
    <source>
        <dbReference type="EMBL" id="MFC6171854.1"/>
    </source>
</evidence>